<reference evidence="2 4" key="1">
    <citation type="submission" date="2017-11" db="EMBL/GenBank/DDBJ databases">
        <title>The genome of Rhizophagus clarus HR1 reveals common genetic basis of auxotrophy among arbuscular mycorrhizal fungi.</title>
        <authorList>
            <person name="Kobayashi Y."/>
        </authorList>
    </citation>
    <scope>NUCLEOTIDE SEQUENCE [LARGE SCALE GENOMIC DNA]</scope>
    <source>
        <strain evidence="2 4">HR1</strain>
    </source>
</reference>
<proteinExistence type="predicted"/>
<evidence type="ECO:0000313" key="2">
    <source>
        <dbReference type="EMBL" id="GBB87346.1"/>
    </source>
</evidence>
<evidence type="ECO:0000313" key="3">
    <source>
        <dbReference type="EMBL" id="GET02051.1"/>
    </source>
</evidence>
<organism evidence="2 4">
    <name type="scientific">Rhizophagus clarus</name>
    <dbReference type="NCBI Taxonomy" id="94130"/>
    <lineage>
        <taxon>Eukaryota</taxon>
        <taxon>Fungi</taxon>
        <taxon>Fungi incertae sedis</taxon>
        <taxon>Mucoromycota</taxon>
        <taxon>Glomeromycotina</taxon>
        <taxon>Glomeromycetes</taxon>
        <taxon>Glomerales</taxon>
        <taxon>Glomeraceae</taxon>
        <taxon>Rhizophagus</taxon>
    </lineage>
</organism>
<comment type="caution">
    <text evidence="2">The sequence shown here is derived from an EMBL/GenBank/DDBJ whole genome shotgun (WGS) entry which is preliminary data.</text>
</comment>
<sequence length="216" mass="24701">MSIMTADNTSSSSIGSSISEASSMLSSISSCCSHSQDTTNNSFGSNNNNNNNNNNNIRQTSLQFILNQNNNNHPLDYWEFDDYSEEEEEEDINNLNNLKNLNSLNSEYNNNYFYYYNSFYPNTVRPDYHHQQNCQYPSHDKFLSPPPSPPCEMDFIEDGQILSTDEFNSIFESFNNVVEGHSYNINEDGCLRDLNYSNSFLDDEQLSKALDAIAMI</sequence>
<feature type="region of interest" description="Disordered" evidence="1">
    <location>
        <begin position="37"/>
        <end position="56"/>
    </location>
</feature>
<reference evidence="3" key="2">
    <citation type="submission" date="2019-10" db="EMBL/GenBank/DDBJ databases">
        <title>Conservation and host-specific expression of non-tandemly repeated heterogenous ribosome RNA gene in arbuscular mycorrhizal fungi.</title>
        <authorList>
            <person name="Maeda T."/>
            <person name="Kobayashi Y."/>
            <person name="Nakagawa T."/>
            <person name="Ezawa T."/>
            <person name="Yamaguchi K."/>
            <person name="Bino T."/>
            <person name="Nishimoto Y."/>
            <person name="Shigenobu S."/>
            <person name="Kawaguchi M."/>
        </authorList>
    </citation>
    <scope>NUCLEOTIDE SEQUENCE</scope>
    <source>
        <strain evidence="3">HR1</strain>
    </source>
</reference>
<dbReference type="Proteomes" id="UP000615446">
    <property type="component" value="Unassembled WGS sequence"/>
</dbReference>
<feature type="compositionally biased region" description="Low complexity" evidence="1">
    <location>
        <begin position="46"/>
        <end position="56"/>
    </location>
</feature>
<dbReference type="OrthoDB" id="2440189at2759"/>
<gene>
    <name evidence="3" type="ORF">RCL2_002843200</name>
    <name evidence="2" type="ORF">RclHR1_01380008</name>
</gene>
<dbReference type="EMBL" id="BEXD01000424">
    <property type="protein sequence ID" value="GBB87346.1"/>
    <property type="molecule type" value="Genomic_DNA"/>
</dbReference>
<evidence type="ECO:0000313" key="4">
    <source>
        <dbReference type="Proteomes" id="UP000247702"/>
    </source>
</evidence>
<name>A0A2Z6R3J1_9GLOM</name>
<keyword evidence="4" id="KW-1185">Reference proteome</keyword>
<dbReference type="Proteomes" id="UP000247702">
    <property type="component" value="Unassembled WGS sequence"/>
</dbReference>
<evidence type="ECO:0000256" key="1">
    <source>
        <dbReference type="SAM" id="MobiDB-lite"/>
    </source>
</evidence>
<accession>A0A2Z6R3J1</accession>
<dbReference type="AlphaFoldDB" id="A0A2Z6R3J1"/>
<protein>
    <submittedName>
        <fullName evidence="2">Uncharacterized protein</fullName>
    </submittedName>
</protein>
<dbReference type="EMBL" id="BLAL01000304">
    <property type="protein sequence ID" value="GET02051.1"/>
    <property type="molecule type" value="Genomic_DNA"/>
</dbReference>